<evidence type="ECO:0000313" key="5">
    <source>
        <dbReference type="EMBL" id="QWV13824.1"/>
    </source>
</evidence>
<accession>A0ABX8IMC9</accession>
<reference evidence="5 6" key="1">
    <citation type="submission" date="2021-06" db="EMBL/GenBank/DDBJ databases">
        <title>Microbial metabolic specificity influences pelagic lipid remineralization.</title>
        <authorList>
            <person name="Behrendt L."/>
            <person name="Hunter J.E."/>
            <person name="Alcolombri U."/>
            <person name="Smriga S."/>
            <person name="Mincer T."/>
            <person name="Lowenstein D.P."/>
            <person name="Peaudecerf F.J."/>
            <person name="Fernandez V.I."/>
            <person name="Fredricks H."/>
            <person name="Almblad H."/>
            <person name="Harrison J.J."/>
            <person name="Stocker R."/>
            <person name="Van Mooy B.A.S."/>
        </authorList>
    </citation>
    <scope>NUCLEOTIDE SEQUENCE [LARGE SCALE GENOMIC DNA]</scope>
    <source>
        <strain evidence="5 6">HP15-B</strain>
    </source>
</reference>
<dbReference type="Gene3D" id="2.130.10.10">
    <property type="entry name" value="YVTN repeat-like/Quinoprotein amine dehydrogenase"/>
    <property type="match status" value="2"/>
</dbReference>
<evidence type="ECO:0000256" key="1">
    <source>
        <dbReference type="ARBA" id="ARBA00022531"/>
    </source>
</evidence>
<keyword evidence="6" id="KW-1185">Reference proteome</keyword>
<feature type="signal peptide" evidence="3">
    <location>
        <begin position="1"/>
        <end position="38"/>
    </location>
</feature>
<proteinExistence type="predicted"/>
<keyword evidence="3" id="KW-0732">Signal</keyword>
<dbReference type="RefSeq" id="WP_014575640.1">
    <property type="nucleotide sequence ID" value="NZ_CP076686.1"/>
</dbReference>
<name>A0ABX8IMC9_9GAMM</name>
<keyword evidence="2" id="KW-0604">Photosystem II</keyword>
<feature type="domain" description="Photosynthesis system II assembly factor Ycf48/Hcf136-like" evidence="4">
    <location>
        <begin position="94"/>
        <end position="140"/>
    </location>
</feature>
<dbReference type="EMBL" id="CP076686">
    <property type="protein sequence ID" value="QWV13824.1"/>
    <property type="molecule type" value="Genomic_DNA"/>
</dbReference>
<evidence type="ECO:0000259" key="4">
    <source>
        <dbReference type="Pfam" id="PF14870"/>
    </source>
</evidence>
<dbReference type="Pfam" id="PF14870">
    <property type="entry name" value="PSII_BNR"/>
    <property type="match status" value="1"/>
</dbReference>
<dbReference type="PANTHER" id="PTHR47199">
    <property type="entry name" value="PHOTOSYSTEM II STABILITY/ASSEMBLY FACTOR HCF136, CHLOROPLASTIC"/>
    <property type="match status" value="1"/>
</dbReference>
<organism evidence="5 6">
    <name type="scientific">Marinobacter adhaerens</name>
    <dbReference type="NCBI Taxonomy" id="1033846"/>
    <lineage>
        <taxon>Bacteria</taxon>
        <taxon>Pseudomonadati</taxon>
        <taxon>Pseudomonadota</taxon>
        <taxon>Gammaproteobacteria</taxon>
        <taxon>Pseudomonadales</taxon>
        <taxon>Marinobacteraceae</taxon>
        <taxon>Marinobacter</taxon>
    </lineage>
</organism>
<evidence type="ECO:0000313" key="6">
    <source>
        <dbReference type="Proteomes" id="UP000683442"/>
    </source>
</evidence>
<evidence type="ECO:0000256" key="2">
    <source>
        <dbReference type="ARBA" id="ARBA00023276"/>
    </source>
</evidence>
<evidence type="ECO:0000256" key="3">
    <source>
        <dbReference type="SAM" id="SignalP"/>
    </source>
</evidence>
<dbReference type="InterPro" id="IPR028203">
    <property type="entry name" value="PSII_CF48-like_dom"/>
</dbReference>
<feature type="chain" id="PRO_5045069346" description="Photosynthesis system II assembly factor Ycf48/Hcf136-like domain-containing protein" evidence="3">
    <location>
        <begin position="39"/>
        <end position="386"/>
    </location>
</feature>
<keyword evidence="1" id="KW-0602">Photosynthesis</keyword>
<sequence>MKTRRFHLPTNFARSALLNCGVAWLFCLALVNPQQLFAASTSGTATANAAGDLFKEAPDQPYPSTQPVIGLAAAGSDLIGVGLRGLIIKSEDDGTTWQQISSPVDTDLVDVYFSDSKNGWAVGHDSVLLQTEDGGSSWSVNLDGKKLKTLLENHYSSAPSLDDFERENMLAEIDFATSTSANPEVIPTPFLNVHIDENGEGYVLGAFGMLLYTDDNGQSWVPWIERTDNERRMHLYGIASADDGSMYISGEQGLLMRLDRELKRFVEVNIPYPGTLFGVSVHGDVILAYGLRGNLFVSKDHAGSWSHIENGQKGGLIDAIRLDENYSLIVSQRGEMTRLNHETLEVDPVDAAFNGAVNSMVLVSSKNTLVAALFNGTTTLDSKQFQ</sequence>
<dbReference type="PANTHER" id="PTHR47199:SF2">
    <property type="entry name" value="PHOTOSYSTEM II STABILITY_ASSEMBLY FACTOR HCF136, CHLOROPLASTIC"/>
    <property type="match status" value="1"/>
</dbReference>
<gene>
    <name evidence="5" type="ORF">KQ249_04165</name>
</gene>
<dbReference type="Proteomes" id="UP000683442">
    <property type="component" value="Chromosome"/>
</dbReference>
<dbReference type="SUPFAM" id="SSF110296">
    <property type="entry name" value="Oligoxyloglucan reducing end-specific cellobiohydrolase"/>
    <property type="match status" value="1"/>
</dbReference>
<dbReference type="InterPro" id="IPR015943">
    <property type="entry name" value="WD40/YVTN_repeat-like_dom_sf"/>
</dbReference>
<dbReference type="GeneID" id="78558613"/>
<protein>
    <recommendedName>
        <fullName evidence="4">Photosynthesis system II assembly factor Ycf48/Hcf136-like domain-containing protein</fullName>
    </recommendedName>
</protein>